<protein>
    <submittedName>
        <fullName evidence="3">DUF928 domain-containing protein</fullName>
    </submittedName>
</protein>
<proteinExistence type="predicted"/>
<reference evidence="3" key="2">
    <citation type="journal article" date="2021" name="Mar. Drugs">
        <title>Genome Reduction and Secondary Metabolism of the Marine Sponge-Associated Cyanobacterium Leptothoe.</title>
        <authorList>
            <person name="Konstantinou D."/>
            <person name="Popin R.V."/>
            <person name="Fewer D.P."/>
            <person name="Sivonen K."/>
            <person name="Gkelis S."/>
        </authorList>
    </citation>
    <scope>NUCLEOTIDE SEQUENCE</scope>
    <source>
        <strain evidence="3">TAU-MAC 1115</strain>
    </source>
</reference>
<dbReference type="AlphaFoldDB" id="A0A947DF58"/>
<gene>
    <name evidence="3" type="ORF">IXB50_10065</name>
</gene>
<feature type="region of interest" description="Disordered" evidence="1">
    <location>
        <begin position="45"/>
        <end position="67"/>
    </location>
</feature>
<feature type="chain" id="PRO_5037789763" evidence="2">
    <location>
        <begin position="26"/>
        <end position="259"/>
    </location>
</feature>
<keyword evidence="4" id="KW-1185">Reference proteome</keyword>
<evidence type="ECO:0000313" key="4">
    <source>
        <dbReference type="Proteomes" id="UP000717364"/>
    </source>
</evidence>
<evidence type="ECO:0000256" key="2">
    <source>
        <dbReference type="SAM" id="SignalP"/>
    </source>
</evidence>
<dbReference type="InterPro" id="IPR010328">
    <property type="entry name" value="DUF928"/>
</dbReference>
<reference evidence="3" key="1">
    <citation type="submission" date="2020-11" db="EMBL/GenBank/DDBJ databases">
        <authorList>
            <person name="Konstantinou D."/>
            <person name="Gkelis S."/>
            <person name="Popin R."/>
            <person name="Fewer D."/>
            <person name="Sivonen K."/>
        </authorList>
    </citation>
    <scope>NUCLEOTIDE SEQUENCE</scope>
    <source>
        <strain evidence="3">TAU-MAC 1115</strain>
    </source>
</reference>
<accession>A0A947DF58</accession>
<organism evidence="3 4">
    <name type="scientific">Leptothoe spongobia TAU-MAC 1115</name>
    <dbReference type="NCBI Taxonomy" id="1967444"/>
    <lineage>
        <taxon>Bacteria</taxon>
        <taxon>Bacillati</taxon>
        <taxon>Cyanobacteriota</taxon>
        <taxon>Cyanophyceae</taxon>
        <taxon>Nodosilineales</taxon>
        <taxon>Cymatolegaceae</taxon>
        <taxon>Leptothoe</taxon>
        <taxon>Leptothoe spongobia</taxon>
    </lineage>
</organism>
<sequence>MKQLAPLAPALAVLMGTVWTPIVRAEPSTDTARAGQLAQMVFNNSTDPADGFTGTGRPVSRTSGGSRGDCDDQLVALLPGTDELQLSASGCNLQSMADLALTTTAHPTVWIHVPEGAALLQGQFALLNENQRALAIQPISLPATASIVGIPVEASLDMGQTYYWVFSILETPDRPTENPRVEGLIRRVEPTSELTTALENSNSVRDQAEVWADHGIWHEALTSLATLQQTAPGDRSQQDWYSFLDSVGLGAIANTPIRP</sequence>
<dbReference type="RefSeq" id="WP_215608840.1">
    <property type="nucleotide sequence ID" value="NZ_JADOES010000016.1"/>
</dbReference>
<feature type="signal peptide" evidence="2">
    <location>
        <begin position="1"/>
        <end position="25"/>
    </location>
</feature>
<name>A0A947DF58_9CYAN</name>
<dbReference type="EMBL" id="JADOES010000016">
    <property type="protein sequence ID" value="MBT9315770.1"/>
    <property type="molecule type" value="Genomic_DNA"/>
</dbReference>
<evidence type="ECO:0000313" key="3">
    <source>
        <dbReference type="EMBL" id="MBT9315770.1"/>
    </source>
</evidence>
<keyword evidence="2" id="KW-0732">Signal</keyword>
<comment type="caution">
    <text evidence="3">The sequence shown here is derived from an EMBL/GenBank/DDBJ whole genome shotgun (WGS) entry which is preliminary data.</text>
</comment>
<evidence type="ECO:0000256" key="1">
    <source>
        <dbReference type="SAM" id="MobiDB-lite"/>
    </source>
</evidence>
<dbReference type="Proteomes" id="UP000717364">
    <property type="component" value="Unassembled WGS sequence"/>
</dbReference>
<dbReference type="Pfam" id="PF06051">
    <property type="entry name" value="DUF928"/>
    <property type="match status" value="1"/>
</dbReference>